<dbReference type="AlphaFoldDB" id="A0A561W5H8"/>
<keyword evidence="2" id="KW-1185">Reference proteome</keyword>
<accession>A0A561W5H8</accession>
<evidence type="ECO:0000313" key="2">
    <source>
        <dbReference type="Proteomes" id="UP000317685"/>
    </source>
</evidence>
<name>A0A561W5H8_9ACTN</name>
<sequence>MDLVNLSATVAGILATGAVEGAGAYMSVGLLKEMAERVRNAFAGDRRSLAVLDQVRTDPSDSRSRHDLAEALKWYAERDEQLASDLQRWVAAAPPLLTQNLIAQRDAYAAGNDQTINHYHWRED</sequence>
<reference evidence="1 2" key="1">
    <citation type="submission" date="2019-06" db="EMBL/GenBank/DDBJ databases">
        <title>Sequencing the genomes of 1000 actinobacteria strains.</title>
        <authorList>
            <person name="Klenk H.-P."/>
        </authorList>
    </citation>
    <scope>NUCLEOTIDE SEQUENCE [LARGE SCALE GENOMIC DNA]</scope>
    <source>
        <strain evidence="1 2">DSM 45885</strain>
    </source>
</reference>
<protein>
    <submittedName>
        <fullName evidence="1">Uncharacterized protein</fullName>
    </submittedName>
</protein>
<dbReference type="EMBL" id="VIWZ01000001">
    <property type="protein sequence ID" value="TWG19108.1"/>
    <property type="molecule type" value="Genomic_DNA"/>
</dbReference>
<gene>
    <name evidence="1" type="ORF">FHU34_114488</name>
</gene>
<dbReference type="Proteomes" id="UP000317685">
    <property type="component" value="Unassembled WGS sequence"/>
</dbReference>
<comment type="caution">
    <text evidence="1">The sequence shown here is derived from an EMBL/GenBank/DDBJ whole genome shotgun (WGS) entry which is preliminary data.</text>
</comment>
<dbReference type="GeneID" id="300129966"/>
<dbReference type="OrthoDB" id="3543186at2"/>
<organism evidence="1 2">
    <name type="scientific">Micromonospora taraxaci</name>
    <dbReference type="NCBI Taxonomy" id="1316803"/>
    <lineage>
        <taxon>Bacteria</taxon>
        <taxon>Bacillati</taxon>
        <taxon>Actinomycetota</taxon>
        <taxon>Actinomycetes</taxon>
        <taxon>Micromonosporales</taxon>
        <taxon>Micromonosporaceae</taxon>
        <taxon>Micromonospora</taxon>
    </lineage>
</organism>
<dbReference type="RefSeq" id="WP_145783620.1">
    <property type="nucleotide sequence ID" value="NZ_VIWZ01000001.1"/>
</dbReference>
<evidence type="ECO:0000313" key="1">
    <source>
        <dbReference type="EMBL" id="TWG19108.1"/>
    </source>
</evidence>
<proteinExistence type="predicted"/>